<gene>
    <name evidence="1" type="ORF">DSO57_1016581</name>
</gene>
<dbReference type="Proteomes" id="UP001165960">
    <property type="component" value="Unassembled WGS sequence"/>
</dbReference>
<accession>A0ACC2TSW2</accession>
<name>A0ACC2TSW2_9FUNG</name>
<dbReference type="EMBL" id="QTSX02002197">
    <property type="protein sequence ID" value="KAJ9077456.1"/>
    <property type="molecule type" value="Genomic_DNA"/>
</dbReference>
<keyword evidence="2" id="KW-1185">Reference proteome</keyword>
<evidence type="ECO:0000313" key="1">
    <source>
        <dbReference type="EMBL" id="KAJ9077456.1"/>
    </source>
</evidence>
<reference evidence="1" key="1">
    <citation type="submission" date="2022-04" db="EMBL/GenBank/DDBJ databases">
        <title>Genome of the entomopathogenic fungus Entomophthora muscae.</title>
        <authorList>
            <person name="Elya C."/>
            <person name="Lovett B.R."/>
            <person name="Lee E."/>
            <person name="Macias A.M."/>
            <person name="Hajek A.E."/>
            <person name="De Bivort B.L."/>
            <person name="Kasson M.T."/>
            <person name="De Fine Licht H.H."/>
            <person name="Stajich J.E."/>
        </authorList>
    </citation>
    <scope>NUCLEOTIDE SEQUENCE</scope>
    <source>
        <strain evidence="1">Berkeley</strain>
    </source>
</reference>
<evidence type="ECO:0000313" key="2">
    <source>
        <dbReference type="Proteomes" id="UP001165960"/>
    </source>
</evidence>
<comment type="caution">
    <text evidence="1">The sequence shown here is derived from an EMBL/GenBank/DDBJ whole genome shotgun (WGS) entry which is preliminary data.</text>
</comment>
<protein>
    <submittedName>
        <fullName evidence="1">Uncharacterized protein</fullName>
    </submittedName>
</protein>
<organism evidence="1 2">
    <name type="scientific">Entomophthora muscae</name>
    <dbReference type="NCBI Taxonomy" id="34485"/>
    <lineage>
        <taxon>Eukaryota</taxon>
        <taxon>Fungi</taxon>
        <taxon>Fungi incertae sedis</taxon>
        <taxon>Zoopagomycota</taxon>
        <taxon>Entomophthoromycotina</taxon>
        <taxon>Entomophthoromycetes</taxon>
        <taxon>Entomophthorales</taxon>
        <taxon>Entomophthoraceae</taxon>
        <taxon>Entomophthora</taxon>
    </lineage>
</organism>
<proteinExistence type="predicted"/>
<sequence>MMGYSHNGSGSSNERSSNGQRFDTSQDRGYNARDRDSSSRGYGNSQEQGLNSREFESRDQRSYSQGYGASRDQGFNSRRYGEASPAYKGDNQGNSGDSWGRGSQSYGGGAYNQSSEPNKYGVGSGEYGSTPAEYDFSFEDKLFVTCTQKFRPDDICQFFKSFGAVSAETDQEGEVVSTARILFKTKEDAERVFAIWHSKFSLLFHCRMFFSRTSNPQLRESGPATTRVVVTGFASGVDELEVYHLFRSIGPLYDCSLTYSGQPADPPCAILQFIKDELNEQAISKFNGFQFQGEKLKVELFDKTKHFDSNSRSRAPLKANESYRVEVTGFSSDCDQAELLKYFKTVGDIIDVEFDGPNSRCMINYDTAIGAFGAMQRFNNYRAGSRNLTVKSTGRPAPKPFASIPLIEKPQQASSVVPSSRDVKQSRWSQKADESSNRPRTSNYSGSNSGSQYGGEKPADQSCTFDFTSLSHSNPQNQSSQTTEAPQSTSWNAPATELGADNWNAPAAAPKANNSWDAPVVESNPNSWNAPVAEPKVNNNWRAPAAEPKPSGWEAPVVDSKPNNWSAPMAEPQTKNSWDGPVAGPKSPSWNGPLNCDQKPRCQEIPKADSEHHSVSPSRSSTPEHMTLTQFLESNLSPPLVGLLKSLSPGSEHTIEQIIKTLFDKSPESMVALACSIQDVAVQVKEIEAKLQEKHQFSLSEEAYQRIKKGTEGDKMMCNYEFLPLHPQKEKLLQQIMMAPKEQSYPAMISLLSKRLAHLGFSDTMPKAQAIAQTSSLRLMMVSYCYDNVLQDLHDELVASQNRS</sequence>